<dbReference type="SUPFAM" id="SSF53098">
    <property type="entry name" value="Ribonuclease H-like"/>
    <property type="match status" value="1"/>
</dbReference>
<keyword evidence="2" id="KW-0378">Hydrolase</keyword>
<comment type="caution">
    <text evidence="2">The sequence shown here is derived from an EMBL/GenBank/DDBJ whole genome shotgun (WGS) entry which is preliminary data.</text>
</comment>
<proteinExistence type="predicted"/>
<dbReference type="InterPro" id="IPR052408">
    <property type="entry name" value="Exonuclease_MUT-7-like"/>
</dbReference>
<dbReference type="RefSeq" id="WP_021584426.1">
    <property type="nucleotide sequence ID" value="NZ_AWET01000040.1"/>
</dbReference>
<dbReference type="GO" id="GO:0006139">
    <property type="term" value="P:nucleobase-containing compound metabolic process"/>
    <property type="evidence" value="ECO:0007669"/>
    <property type="project" value="InterPro"/>
</dbReference>
<dbReference type="GO" id="GO:0008408">
    <property type="term" value="F:3'-5' exonuclease activity"/>
    <property type="evidence" value="ECO:0007669"/>
    <property type="project" value="InterPro"/>
</dbReference>
<dbReference type="EC" id="3.6.1.-" evidence="2"/>
<dbReference type="CDD" id="cd06141">
    <property type="entry name" value="WRN_exo"/>
    <property type="match status" value="1"/>
</dbReference>
<keyword evidence="3" id="KW-1185">Reference proteome</keyword>
<keyword evidence="2" id="KW-0540">Nuclease</keyword>
<protein>
    <submittedName>
        <fullName evidence="2">3'-5' exonuclease</fullName>
        <ecNumber evidence="2">3.6.1.-</ecNumber>
    </submittedName>
</protein>
<dbReference type="GO" id="GO:0003676">
    <property type="term" value="F:nucleic acid binding"/>
    <property type="evidence" value="ECO:0007669"/>
    <property type="project" value="InterPro"/>
</dbReference>
<feature type="domain" description="3'-5' exonuclease" evidence="1">
    <location>
        <begin position="26"/>
        <end position="195"/>
    </location>
</feature>
<gene>
    <name evidence="2" type="ORF">HMPREF1218_1568</name>
</gene>
<dbReference type="EMBL" id="AWET01000040">
    <property type="protein sequence ID" value="ERK00076.1"/>
    <property type="molecule type" value="Genomic_DNA"/>
</dbReference>
<evidence type="ECO:0000259" key="1">
    <source>
        <dbReference type="SMART" id="SM00474"/>
    </source>
</evidence>
<sequence length="204" mass="23155">MKKIIYDKFDKHAITNLPTITFPGRIITIVSPEETGKAVNYLLESDILGVDTETRPAFKKGEQHKVALLQVSTHDTCFLFRLKYTGITSAVLQLLENKEIPMIGLSLHDDILSLHKSIDFKPGHFIDLQDVVGDLGIQDQSLQKLYANLFSRKISKRQRLTNWDAPVLTEKQKTYAATDAWACINLYEEICRLKATGEYELITS</sequence>
<accession>U2L6W9</accession>
<name>U2L6W9_9BACT</name>
<dbReference type="Gene3D" id="3.30.420.10">
    <property type="entry name" value="Ribonuclease H-like superfamily/Ribonuclease H"/>
    <property type="match status" value="1"/>
</dbReference>
<dbReference type="AlphaFoldDB" id="U2L6W9"/>
<dbReference type="Pfam" id="PF01612">
    <property type="entry name" value="DNA_pol_A_exo1"/>
    <property type="match status" value="1"/>
</dbReference>
<dbReference type="InterPro" id="IPR012337">
    <property type="entry name" value="RNaseH-like_sf"/>
</dbReference>
<organism evidence="2 3">
    <name type="scientific">Hoylesella pleuritidis F0068</name>
    <dbReference type="NCBI Taxonomy" id="1081904"/>
    <lineage>
        <taxon>Bacteria</taxon>
        <taxon>Pseudomonadati</taxon>
        <taxon>Bacteroidota</taxon>
        <taxon>Bacteroidia</taxon>
        <taxon>Bacteroidales</taxon>
        <taxon>Prevotellaceae</taxon>
        <taxon>Hoylesella</taxon>
    </lineage>
</organism>
<dbReference type="PANTHER" id="PTHR47765">
    <property type="entry name" value="3'-5' EXONUCLEASE DOMAIN-CONTAINING PROTEIN"/>
    <property type="match status" value="1"/>
</dbReference>
<dbReference type="InterPro" id="IPR002562">
    <property type="entry name" value="3'-5'_exonuclease_dom"/>
</dbReference>
<dbReference type="PATRIC" id="fig|1081904.3.peg.1789"/>
<evidence type="ECO:0000313" key="2">
    <source>
        <dbReference type="EMBL" id="ERK00076.1"/>
    </source>
</evidence>
<dbReference type="InterPro" id="IPR036397">
    <property type="entry name" value="RNaseH_sf"/>
</dbReference>
<evidence type="ECO:0000313" key="3">
    <source>
        <dbReference type="Proteomes" id="UP000016600"/>
    </source>
</evidence>
<dbReference type="PANTHER" id="PTHR47765:SF2">
    <property type="entry name" value="EXONUCLEASE MUT-7 HOMOLOG"/>
    <property type="match status" value="1"/>
</dbReference>
<reference evidence="2 3" key="1">
    <citation type="submission" date="2013-08" db="EMBL/GenBank/DDBJ databases">
        <authorList>
            <person name="Durkin A.S."/>
            <person name="Haft D.R."/>
            <person name="McCorrison J."/>
            <person name="Torralba M."/>
            <person name="Gillis M."/>
            <person name="Haft D.H."/>
            <person name="Methe B."/>
            <person name="Sutton G."/>
            <person name="Nelson K.E."/>
        </authorList>
    </citation>
    <scope>NUCLEOTIDE SEQUENCE [LARGE SCALE GENOMIC DNA]</scope>
    <source>
        <strain evidence="2 3">F0068</strain>
    </source>
</reference>
<dbReference type="SMART" id="SM00474">
    <property type="entry name" value="35EXOc"/>
    <property type="match status" value="1"/>
</dbReference>
<keyword evidence="2" id="KW-0269">Exonuclease</keyword>
<dbReference type="Proteomes" id="UP000016600">
    <property type="component" value="Unassembled WGS sequence"/>
</dbReference>